<dbReference type="Gene3D" id="1.20.1250.20">
    <property type="entry name" value="MFS general substrate transporter like domains"/>
    <property type="match status" value="1"/>
</dbReference>
<keyword evidence="4 6" id="KW-1133">Transmembrane helix</keyword>
<feature type="transmembrane region" description="Helical" evidence="6">
    <location>
        <begin position="372"/>
        <end position="391"/>
    </location>
</feature>
<dbReference type="SUPFAM" id="SSF103473">
    <property type="entry name" value="MFS general substrate transporter"/>
    <property type="match status" value="1"/>
</dbReference>
<dbReference type="InterPro" id="IPR050189">
    <property type="entry name" value="MFS_Efflux_Transporters"/>
</dbReference>
<keyword evidence="5 6" id="KW-0472">Membrane</keyword>
<feature type="transmembrane region" description="Helical" evidence="6">
    <location>
        <begin position="219"/>
        <end position="242"/>
    </location>
</feature>
<dbReference type="EMBL" id="JBHMCE010000002">
    <property type="protein sequence ID" value="MFB9525929.1"/>
    <property type="molecule type" value="Genomic_DNA"/>
</dbReference>
<evidence type="ECO:0000256" key="4">
    <source>
        <dbReference type="ARBA" id="ARBA00022989"/>
    </source>
</evidence>
<dbReference type="PANTHER" id="PTHR43124:SF3">
    <property type="entry name" value="CHLORAMPHENICOL EFFLUX PUMP RV0191"/>
    <property type="match status" value="1"/>
</dbReference>
<evidence type="ECO:0000256" key="5">
    <source>
        <dbReference type="ARBA" id="ARBA00023136"/>
    </source>
</evidence>
<evidence type="ECO:0000256" key="6">
    <source>
        <dbReference type="SAM" id="Phobius"/>
    </source>
</evidence>
<dbReference type="InterPro" id="IPR036259">
    <property type="entry name" value="MFS_trans_sf"/>
</dbReference>
<dbReference type="PROSITE" id="PS50850">
    <property type="entry name" value="MFS"/>
    <property type="match status" value="1"/>
</dbReference>
<feature type="transmembrane region" description="Helical" evidence="6">
    <location>
        <begin position="311"/>
        <end position="334"/>
    </location>
</feature>
<organism evidence="8 9">
    <name type="scientific">Nonomuraea roseola</name>
    <dbReference type="NCBI Taxonomy" id="46179"/>
    <lineage>
        <taxon>Bacteria</taxon>
        <taxon>Bacillati</taxon>
        <taxon>Actinomycetota</taxon>
        <taxon>Actinomycetes</taxon>
        <taxon>Streptosporangiales</taxon>
        <taxon>Streptosporangiaceae</taxon>
        <taxon>Nonomuraea</taxon>
    </lineage>
</organism>
<comment type="caution">
    <text evidence="8">The sequence shown here is derived from an EMBL/GenBank/DDBJ whole genome shotgun (WGS) entry which is preliminary data.</text>
</comment>
<gene>
    <name evidence="8" type="ORF">ACFFRN_04785</name>
</gene>
<keyword evidence="2" id="KW-1003">Cell membrane</keyword>
<dbReference type="Pfam" id="PF07690">
    <property type="entry name" value="MFS_1"/>
    <property type="match status" value="1"/>
</dbReference>
<feature type="transmembrane region" description="Helical" evidence="6">
    <location>
        <begin position="254"/>
        <end position="274"/>
    </location>
</feature>
<evidence type="ECO:0000259" key="7">
    <source>
        <dbReference type="PROSITE" id="PS50850"/>
    </source>
</evidence>
<dbReference type="Proteomes" id="UP001589646">
    <property type="component" value="Unassembled WGS sequence"/>
</dbReference>
<evidence type="ECO:0000313" key="8">
    <source>
        <dbReference type="EMBL" id="MFB9525929.1"/>
    </source>
</evidence>
<dbReference type="CDD" id="cd17324">
    <property type="entry name" value="MFS_NepI_like"/>
    <property type="match status" value="1"/>
</dbReference>
<feature type="transmembrane region" description="Helical" evidence="6">
    <location>
        <begin position="346"/>
        <end position="366"/>
    </location>
</feature>
<accession>A0ABV5PS73</accession>
<dbReference type="RefSeq" id="WP_346122608.1">
    <property type="nucleotide sequence ID" value="NZ_BAAAXC010000014.1"/>
</dbReference>
<sequence>MASVADSVTAASPSAQVPLRRWIAVAAVAVGTFSVVTAEQLPVGLLTSVGGALGVSEGTAGLMVTVPGLVASATAPVLPVAIGRLDRRIVLLGLITLMVAANVMSAIAPNFAVLLASRFLVGISIGGFWALAAGIAVRMVPERYVPQATAIAFGGATAANVLGVPAGTLIGELTDWRIAFGILGGLGLLVVVSLLLLLPQMPATQPVRLRTLAEQFRNPVVRAGVLATFLLVSGHFAAFTFVSPILRTISGIDQSMIGPVLLVFGIAGIVGNFITGAAATRDIRATVIAISVLLAAVLALFPVAGGNPIGGVALLIGWGLAFGGVPVGVQTWILKAAPNSAEAATALNTSMFNLAIALGALFGGLIADNVVIAAALWFGAALSILTSVVVWNTRPARR</sequence>
<evidence type="ECO:0000256" key="1">
    <source>
        <dbReference type="ARBA" id="ARBA00004651"/>
    </source>
</evidence>
<name>A0ABV5PS73_9ACTN</name>
<feature type="domain" description="Major facilitator superfamily (MFS) profile" evidence="7">
    <location>
        <begin position="24"/>
        <end position="398"/>
    </location>
</feature>
<proteinExistence type="predicted"/>
<protein>
    <submittedName>
        <fullName evidence="8">MFS transporter</fullName>
    </submittedName>
</protein>
<feature type="transmembrane region" description="Helical" evidence="6">
    <location>
        <begin position="286"/>
        <end position="305"/>
    </location>
</feature>
<feature type="transmembrane region" description="Helical" evidence="6">
    <location>
        <begin position="149"/>
        <end position="170"/>
    </location>
</feature>
<feature type="transmembrane region" description="Helical" evidence="6">
    <location>
        <begin position="119"/>
        <end position="137"/>
    </location>
</feature>
<comment type="subcellular location">
    <subcellularLocation>
        <location evidence="1">Cell membrane</location>
        <topology evidence="1">Multi-pass membrane protein</topology>
    </subcellularLocation>
</comment>
<keyword evidence="3 6" id="KW-0812">Transmembrane</keyword>
<feature type="transmembrane region" description="Helical" evidence="6">
    <location>
        <begin position="61"/>
        <end position="82"/>
    </location>
</feature>
<evidence type="ECO:0000256" key="3">
    <source>
        <dbReference type="ARBA" id="ARBA00022692"/>
    </source>
</evidence>
<dbReference type="InterPro" id="IPR020846">
    <property type="entry name" value="MFS_dom"/>
</dbReference>
<feature type="transmembrane region" description="Helical" evidence="6">
    <location>
        <begin position="22"/>
        <end position="41"/>
    </location>
</feature>
<feature type="transmembrane region" description="Helical" evidence="6">
    <location>
        <begin position="89"/>
        <end position="113"/>
    </location>
</feature>
<evidence type="ECO:0000256" key="2">
    <source>
        <dbReference type="ARBA" id="ARBA00022475"/>
    </source>
</evidence>
<evidence type="ECO:0000313" key="9">
    <source>
        <dbReference type="Proteomes" id="UP001589646"/>
    </source>
</evidence>
<dbReference type="PANTHER" id="PTHR43124">
    <property type="entry name" value="PURINE EFFLUX PUMP PBUE"/>
    <property type="match status" value="1"/>
</dbReference>
<reference evidence="8 9" key="1">
    <citation type="submission" date="2024-09" db="EMBL/GenBank/DDBJ databases">
        <authorList>
            <person name="Sun Q."/>
            <person name="Mori K."/>
        </authorList>
    </citation>
    <scope>NUCLEOTIDE SEQUENCE [LARGE SCALE GENOMIC DNA]</scope>
    <source>
        <strain evidence="8 9">JCM 3323</strain>
    </source>
</reference>
<dbReference type="InterPro" id="IPR011701">
    <property type="entry name" value="MFS"/>
</dbReference>
<keyword evidence="9" id="KW-1185">Reference proteome</keyword>
<feature type="transmembrane region" description="Helical" evidence="6">
    <location>
        <begin position="176"/>
        <end position="198"/>
    </location>
</feature>